<evidence type="ECO:0000313" key="2">
    <source>
        <dbReference type="EMBL" id="KIQ68999.1"/>
    </source>
</evidence>
<dbReference type="PROSITE" id="PS50404">
    <property type="entry name" value="GST_NTER"/>
    <property type="match status" value="1"/>
</dbReference>
<dbReference type="PANTHER" id="PTHR44051:SF8">
    <property type="entry name" value="GLUTATHIONE S-TRANSFERASE GSTA"/>
    <property type="match status" value="1"/>
</dbReference>
<dbReference type="Gene3D" id="3.40.30.10">
    <property type="entry name" value="Glutaredoxin"/>
    <property type="match status" value="1"/>
</dbReference>
<evidence type="ECO:0000313" key="3">
    <source>
        <dbReference type="Proteomes" id="UP000035100"/>
    </source>
</evidence>
<organism evidence="2 3">
    <name type="scientific">Wenxinia marina DSM 24838</name>
    <dbReference type="NCBI Taxonomy" id="1123501"/>
    <lineage>
        <taxon>Bacteria</taxon>
        <taxon>Pseudomonadati</taxon>
        <taxon>Pseudomonadota</taxon>
        <taxon>Alphaproteobacteria</taxon>
        <taxon>Rhodobacterales</taxon>
        <taxon>Roseobacteraceae</taxon>
        <taxon>Wenxinia</taxon>
    </lineage>
</organism>
<dbReference type="SFLD" id="SFLDS00019">
    <property type="entry name" value="Glutathione_Transferase_(cytos"/>
    <property type="match status" value="1"/>
</dbReference>
<dbReference type="PANTHER" id="PTHR44051">
    <property type="entry name" value="GLUTATHIONE S-TRANSFERASE-RELATED"/>
    <property type="match status" value="1"/>
</dbReference>
<comment type="caution">
    <text evidence="2">The sequence shown here is derived from an EMBL/GenBank/DDBJ whole genome shotgun (WGS) entry which is preliminary data.</text>
</comment>
<proteinExistence type="predicted"/>
<sequence>MFKLYHAATSVCSIKVRIGLAEIGGVYEEVELDLQAGDQHDPAYLELNPAGVVPTLIDDGLVLVESSLILEYLDREYNDGRLMPKGRAAEAAARHWLLRCLAIHGAINTLSFSTVMRDRAMASRTPAQIAADLDAMPDPVARAKRRDLYDHGLGSMHVGAALRTMDRTFRDMVAALEKTRWVSGDGFGVTDIALVPYIDRLWRLGFEALWAGRHDGIADWLRAMQDRPSYQAEVAGRIPAEQAVRMREGGSKHIDALLERVPARG</sequence>
<keyword evidence="2" id="KW-0808">Transferase</keyword>
<reference evidence="2 3" key="1">
    <citation type="submission" date="2013-01" db="EMBL/GenBank/DDBJ databases">
        <authorList>
            <person name="Fiebig A."/>
            <person name="Goeker M."/>
            <person name="Klenk H.-P.P."/>
        </authorList>
    </citation>
    <scope>NUCLEOTIDE SEQUENCE [LARGE SCALE GENOMIC DNA]</scope>
    <source>
        <strain evidence="2 3">DSM 24838</strain>
    </source>
</reference>
<dbReference type="eggNOG" id="COG0625">
    <property type="taxonomic scope" value="Bacteria"/>
</dbReference>
<keyword evidence="3" id="KW-1185">Reference proteome</keyword>
<dbReference type="Pfam" id="PF13417">
    <property type="entry name" value="GST_N_3"/>
    <property type="match status" value="1"/>
</dbReference>
<dbReference type="InterPro" id="IPR040079">
    <property type="entry name" value="Glutathione_S-Trfase"/>
</dbReference>
<dbReference type="InterPro" id="IPR004045">
    <property type="entry name" value="Glutathione_S-Trfase_N"/>
</dbReference>
<dbReference type="SUPFAM" id="SSF47616">
    <property type="entry name" value="GST C-terminal domain-like"/>
    <property type="match status" value="1"/>
</dbReference>
<evidence type="ECO:0000259" key="1">
    <source>
        <dbReference type="PROSITE" id="PS50404"/>
    </source>
</evidence>
<dbReference type="Pfam" id="PF13410">
    <property type="entry name" value="GST_C_2"/>
    <property type="match status" value="1"/>
</dbReference>
<dbReference type="EMBL" id="AONG01000011">
    <property type="protein sequence ID" value="KIQ68999.1"/>
    <property type="molecule type" value="Genomic_DNA"/>
</dbReference>
<dbReference type="InterPro" id="IPR036249">
    <property type="entry name" value="Thioredoxin-like_sf"/>
</dbReference>
<gene>
    <name evidence="2" type="ORF">Wenmar_02396</name>
</gene>
<dbReference type="Gene3D" id="1.20.1050.10">
    <property type="match status" value="1"/>
</dbReference>
<dbReference type="EC" id="2.5.1.18" evidence="2"/>
<protein>
    <submittedName>
        <fullName evidence="2">Glutathione S-transferase</fullName>
        <ecNumber evidence="2">2.5.1.18</ecNumber>
    </submittedName>
</protein>
<name>A0A0D0Q368_9RHOB</name>
<dbReference type="AlphaFoldDB" id="A0A0D0Q368"/>
<accession>A0A0D0Q368</accession>
<dbReference type="GO" id="GO:0004364">
    <property type="term" value="F:glutathione transferase activity"/>
    <property type="evidence" value="ECO:0007669"/>
    <property type="project" value="UniProtKB-EC"/>
</dbReference>
<dbReference type="InterPro" id="IPR036282">
    <property type="entry name" value="Glutathione-S-Trfase_C_sf"/>
</dbReference>
<feature type="domain" description="GST N-terminal" evidence="1">
    <location>
        <begin position="1"/>
        <end position="81"/>
    </location>
</feature>
<dbReference type="RefSeq" id="WP_018303418.1">
    <property type="nucleotide sequence ID" value="NZ_KB902297.1"/>
</dbReference>
<dbReference type="Proteomes" id="UP000035100">
    <property type="component" value="Unassembled WGS sequence"/>
</dbReference>
<dbReference type="SUPFAM" id="SSF52833">
    <property type="entry name" value="Thioredoxin-like"/>
    <property type="match status" value="1"/>
</dbReference>
<dbReference type="SFLD" id="SFLDG00358">
    <property type="entry name" value="Main_(cytGST)"/>
    <property type="match status" value="1"/>
</dbReference>
<dbReference type="STRING" id="1123501.Wenmar_02396"/>